<organism evidence="2 3">
    <name type="scientific">Nocardia callitridis</name>
    <dbReference type="NCBI Taxonomy" id="648753"/>
    <lineage>
        <taxon>Bacteria</taxon>
        <taxon>Bacillati</taxon>
        <taxon>Actinomycetota</taxon>
        <taxon>Actinomycetes</taxon>
        <taxon>Mycobacteriales</taxon>
        <taxon>Nocardiaceae</taxon>
        <taxon>Nocardia</taxon>
    </lineage>
</organism>
<dbReference type="SUPFAM" id="SSF53335">
    <property type="entry name" value="S-adenosyl-L-methionine-dependent methyltransferases"/>
    <property type="match status" value="1"/>
</dbReference>
<evidence type="ECO:0000313" key="3">
    <source>
        <dbReference type="Proteomes" id="UP001500603"/>
    </source>
</evidence>
<dbReference type="PANTHER" id="PTHR43861:SF1">
    <property type="entry name" value="TRANS-ACONITATE 2-METHYLTRANSFERASE"/>
    <property type="match status" value="1"/>
</dbReference>
<keyword evidence="3" id="KW-1185">Reference proteome</keyword>
<evidence type="ECO:0000313" key="2">
    <source>
        <dbReference type="EMBL" id="GAA5065256.1"/>
    </source>
</evidence>
<comment type="caution">
    <text evidence="2">The sequence shown here is derived from an EMBL/GenBank/DDBJ whole genome shotgun (WGS) entry which is preliminary data.</text>
</comment>
<dbReference type="PANTHER" id="PTHR43861">
    <property type="entry name" value="TRANS-ACONITATE 2-METHYLTRANSFERASE-RELATED"/>
    <property type="match status" value="1"/>
</dbReference>
<dbReference type="Pfam" id="PF08241">
    <property type="entry name" value="Methyltransf_11"/>
    <property type="match status" value="1"/>
</dbReference>
<accession>A0ABP9KT20</accession>
<sequence length="230" mass="25303">MDVRASTHPAVTGAVRALSRLNARHPWNHNDHFHGWIMRRLPRERGRALDVGCGRGRLLLGLASRFAAVEGTDRDADVRAGARERCRDRANVAVANRQLAELDGEYDLITMVAVLHHLDADEAITQVERLLAPGGRFLVVGLAPPTTRRDVAWDLASALTNPLIGLIKHPRSTGQGTMAAAQVPIKDPRIPLATLRESFAARMPGARIRHRLAFRYTAEWTKPLESTCGA</sequence>
<dbReference type="Proteomes" id="UP001500603">
    <property type="component" value="Unassembled WGS sequence"/>
</dbReference>
<reference evidence="3" key="1">
    <citation type="journal article" date="2019" name="Int. J. Syst. Evol. Microbiol.">
        <title>The Global Catalogue of Microorganisms (GCM) 10K type strain sequencing project: providing services to taxonomists for standard genome sequencing and annotation.</title>
        <authorList>
            <consortium name="The Broad Institute Genomics Platform"/>
            <consortium name="The Broad Institute Genome Sequencing Center for Infectious Disease"/>
            <person name="Wu L."/>
            <person name="Ma J."/>
        </authorList>
    </citation>
    <scope>NUCLEOTIDE SEQUENCE [LARGE SCALE GENOMIC DNA]</scope>
    <source>
        <strain evidence="3">JCM 18298</strain>
    </source>
</reference>
<name>A0ABP9KT20_9NOCA</name>
<protein>
    <submittedName>
        <fullName evidence="2">Class I SAM-dependent methyltransferase</fullName>
    </submittedName>
</protein>
<dbReference type="GO" id="GO:0008168">
    <property type="term" value="F:methyltransferase activity"/>
    <property type="evidence" value="ECO:0007669"/>
    <property type="project" value="UniProtKB-KW"/>
</dbReference>
<gene>
    <name evidence="2" type="ORF">GCM10023318_52150</name>
</gene>
<dbReference type="RefSeq" id="WP_345498647.1">
    <property type="nucleotide sequence ID" value="NZ_BAABJM010000006.1"/>
</dbReference>
<dbReference type="InterPro" id="IPR013216">
    <property type="entry name" value="Methyltransf_11"/>
</dbReference>
<keyword evidence="2" id="KW-0808">Transferase</keyword>
<dbReference type="CDD" id="cd02440">
    <property type="entry name" value="AdoMet_MTases"/>
    <property type="match status" value="1"/>
</dbReference>
<feature type="domain" description="Methyltransferase type 11" evidence="1">
    <location>
        <begin position="49"/>
        <end position="139"/>
    </location>
</feature>
<evidence type="ECO:0000259" key="1">
    <source>
        <dbReference type="Pfam" id="PF08241"/>
    </source>
</evidence>
<dbReference type="InterPro" id="IPR029063">
    <property type="entry name" value="SAM-dependent_MTases_sf"/>
</dbReference>
<dbReference type="Gene3D" id="3.40.50.150">
    <property type="entry name" value="Vaccinia Virus protein VP39"/>
    <property type="match status" value="1"/>
</dbReference>
<keyword evidence="2" id="KW-0489">Methyltransferase</keyword>
<dbReference type="GO" id="GO:0032259">
    <property type="term" value="P:methylation"/>
    <property type="evidence" value="ECO:0007669"/>
    <property type="project" value="UniProtKB-KW"/>
</dbReference>
<proteinExistence type="predicted"/>
<dbReference type="EMBL" id="BAABJM010000006">
    <property type="protein sequence ID" value="GAA5065256.1"/>
    <property type="molecule type" value="Genomic_DNA"/>
</dbReference>